<dbReference type="AlphaFoldDB" id="A0A218ZGW0"/>
<protein>
    <submittedName>
        <fullName evidence="1">Uncharacterized protein</fullName>
    </submittedName>
</protein>
<dbReference type="OrthoDB" id="2590756at2759"/>
<accession>A0A218ZGW0</accession>
<proteinExistence type="predicted"/>
<gene>
    <name evidence="1" type="ORF">B2J93_9169</name>
</gene>
<name>A0A218ZGW0_9HELO</name>
<sequence>MAPALPQTLNIPFLIHVVLETPASLNFFLRPGNQLAAPAPQAHALVRQYAALLLSSNLVALVFAFRDVDETSQRVAGALAVYHVAPLVRAVGRIGNRIEGERGASRRASGREEAEGGLGGPWLHAATHACALGALVWEFGFGGK</sequence>
<dbReference type="EMBL" id="MZNU01000046">
    <property type="protein sequence ID" value="OWP06396.1"/>
    <property type="molecule type" value="Genomic_DNA"/>
</dbReference>
<evidence type="ECO:0000313" key="1">
    <source>
        <dbReference type="EMBL" id="OWP06396.1"/>
    </source>
</evidence>
<keyword evidence="2" id="KW-1185">Reference proteome</keyword>
<dbReference type="InParanoid" id="A0A218ZGW0"/>
<dbReference type="Proteomes" id="UP000242519">
    <property type="component" value="Unassembled WGS sequence"/>
</dbReference>
<comment type="caution">
    <text evidence="1">The sequence shown here is derived from an EMBL/GenBank/DDBJ whole genome shotgun (WGS) entry which is preliminary data.</text>
</comment>
<organism evidence="1 2">
    <name type="scientific">Diplocarpon coronariae</name>
    <dbReference type="NCBI Taxonomy" id="2795749"/>
    <lineage>
        <taxon>Eukaryota</taxon>
        <taxon>Fungi</taxon>
        <taxon>Dikarya</taxon>
        <taxon>Ascomycota</taxon>
        <taxon>Pezizomycotina</taxon>
        <taxon>Leotiomycetes</taxon>
        <taxon>Helotiales</taxon>
        <taxon>Drepanopezizaceae</taxon>
        <taxon>Diplocarpon</taxon>
    </lineage>
</organism>
<evidence type="ECO:0000313" key="2">
    <source>
        <dbReference type="Proteomes" id="UP000242519"/>
    </source>
</evidence>
<reference evidence="1 2" key="1">
    <citation type="submission" date="2017-04" db="EMBL/GenBank/DDBJ databases">
        <title>Draft genome sequence of Marssonina coronaria NL1: causal agent of apple blotch.</title>
        <authorList>
            <person name="Cheng Q."/>
        </authorList>
    </citation>
    <scope>NUCLEOTIDE SEQUENCE [LARGE SCALE GENOMIC DNA]</scope>
    <source>
        <strain evidence="1 2">NL1</strain>
    </source>
</reference>